<gene>
    <name evidence="2" type="ORF">DXA68_07390</name>
</gene>
<feature type="compositionally biased region" description="Gly residues" evidence="1">
    <location>
        <begin position="390"/>
        <end position="401"/>
    </location>
</feature>
<proteinExistence type="predicted"/>
<dbReference type="Proteomes" id="UP000286075">
    <property type="component" value="Unassembled WGS sequence"/>
</dbReference>
<feature type="region of interest" description="Disordered" evidence="1">
    <location>
        <begin position="76"/>
        <end position="100"/>
    </location>
</feature>
<evidence type="ECO:0000256" key="1">
    <source>
        <dbReference type="SAM" id="MobiDB-lite"/>
    </source>
</evidence>
<accession>A0A413H769</accession>
<dbReference type="EMBL" id="QSCF01000009">
    <property type="protein sequence ID" value="RGX79494.1"/>
    <property type="molecule type" value="Genomic_DNA"/>
</dbReference>
<reference evidence="2 3" key="1">
    <citation type="submission" date="2018-08" db="EMBL/GenBank/DDBJ databases">
        <title>A genome reference for cultivated species of the human gut microbiota.</title>
        <authorList>
            <person name="Zou Y."/>
            <person name="Xue W."/>
            <person name="Luo G."/>
        </authorList>
    </citation>
    <scope>NUCLEOTIDE SEQUENCE [LARGE SCALE GENOMIC DNA]</scope>
    <source>
        <strain evidence="2 3">OF03-9BH</strain>
    </source>
</reference>
<protein>
    <recommendedName>
        <fullName evidence="4">Major fimbrial subunit protein N-terminal domain-containing protein</fullName>
    </recommendedName>
</protein>
<evidence type="ECO:0008006" key="4">
    <source>
        <dbReference type="Google" id="ProtNLM"/>
    </source>
</evidence>
<dbReference type="OrthoDB" id="1048623at2"/>
<dbReference type="AlphaFoldDB" id="A0A413H769"/>
<organism evidence="2 3">
    <name type="scientific">Bacteroides stercorirosoris</name>
    <dbReference type="NCBI Taxonomy" id="871324"/>
    <lineage>
        <taxon>Bacteria</taxon>
        <taxon>Pseudomonadati</taxon>
        <taxon>Bacteroidota</taxon>
        <taxon>Bacteroidia</taxon>
        <taxon>Bacteroidales</taxon>
        <taxon>Bacteroidaceae</taxon>
        <taxon>Bacteroides</taxon>
    </lineage>
</organism>
<sequence>MKLQYRHIIGLCLLCVFLLGFASCVNESFDLPHEEEEENSIYLTFHTAVAGVSTRADEIPDDARINQLLVVIVSENDVPEEENTPEGGDASEGEAGNTNDAGKRWVVEHSRLVKGASSIGLPLTDEYTFKVRAGCRKRIYLLANCAELKDSRGEKINFSNSSFIPETSSGTSAKETGKAPIDDFVFSVGDVYRYDPVSGIPMTAMYEIEIPDRKDIGKDEFSLPTSLYVIRAATKFSFEFTNRSSRREITVTGFSLTKAVGDRMYLMPHVNKNKDGRYWVVNSERNGVISLPETGAPAGHKVTEWDWISWMAAEAKKTGKGDNIDQYQWLTDYDIPDASEGGSGEESSRVRVDFKKSVTLHALSEVGPRPVLSESAYLPESRTLKTTGTEEGGAAGSGAAGSGLKLQEYELTVYTEEKFWDEYPEDGTTWRKVEREYTACLEHLASLFRNTHVKVNIVFKDYELGWEVDVEPYWEVELDPVFGLDETPSTNEPVNPAE</sequence>
<comment type="caution">
    <text evidence="2">The sequence shown here is derived from an EMBL/GenBank/DDBJ whole genome shotgun (WGS) entry which is preliminary data.</text>
</comment>
<feature type="compositionally biased region" description="Acidic residues" evidence="1">
    <location>
        <begin position="77"/>
        <end position="92"/>
    </location>
</feature>
<evidence type="ECO:0000313" key="3">
    <source>
        <dbReference type="Proteomes" id="UP000286075"/>
    </source>
</evidence>
<dbReference type="PROSITE" id="PS51257">
    <property type="entry name" value="PROKAR_LIPOPROTEIN"/>
    <property type="match status" value="1"/>
</dbReference>
<dbReference type="RefSeq" id="WP_117987036.1">
    <property type="nucleotide sequence ID" value="NZ_CABMFG010000009.1"/>
</dbReference>
<evidence type="ECO:0000313" key="2">
    <source>
        <dbReference type="EMBL" id="RGX79494.1"/>
    </source>
</evidence>
<feature type="region of interest" description="Disordered" evidence="1">
    <location>
        <begin position="377"/>
        <end position="401"/>
    </location>
</feature>
<name>A0A413H769_9BACE</name>